<evidence type="ECO:0000313" key="2">
    <source>
        <dbReference type="EMBL" id="KTB43934.1"/>
    </source>
</evidence>
<dbReference type="Proteomes" id="UP000054988">
    <property type="component" value="Unassembled WGS sequence"/>
</dbReference>
<name>A0A0W0G5W2_MONRR</name>
<accession>A0A0W0G5W2</accession>
<dbReference type="Gene3D" id="1.20.1170.10">
    <property type="match status" value="1"/>
</dbReference>
<protein>
    <submittedName>
        <fullName evidence="2">Uncharacterized protein</fullName>
    </submittedName>
</protein>
<feature type="coiled-coil region" evidence="1">
    <location>
        <begin position="219"/>
        <end position="246"/>
    </location>
</feature>
<evidence type="ECO:0000256" key="1">
    <source>
        <dbReference type="SAM" id="Coils"/>
    </source>
</evidence>
<dbReference type="AlphaFoldDB" id="A0A0W0G5W2"/>
<dbReference type="SUPFAM" id="SSF58100">
    <property type="entry name" value="Bacterial hemolysins"/>
    <property type="match status" value="1"/>
</dbReference>
<sequence length="407" mass="45488">MSSANSPSRDAVLVEIQERLGPNPTVGTFLSIVKELSPAQTEALLSNPVKSLVVIQDQQAAVKVEVAKALSSNENDEHLKTAADAAGAAVAKLQEMFDSLLHKLGPIDVKHKQNFVPKARALHEQFTHLVQSSKVMATKITDYGRQFDVEIMRFCANPERPLQDRQEKITQFIKEIETFSGDALGTKSTFDEFESAFAAFESSFSSWASGKEGPMNKDLDQATKKLHELQHRIEELSKEIKDATRHVRYATFIPFIGSIAGRLSSEYHQLPELLADIEGASQETKETSNRIDSLKGQAGDIRATRSDIQDTGKVALARWRKNISETYQLWQHVLEDAIHIQDWVKNGAKYAEMPDYMIMCLDNKVGIWYGKIFGAIRAESLGITNGILDRLLNDSIPTLCFMETSRF</sequence>
<evidence type="ECO:0000313" key="3">
    <source>
        <dbReference type="Proteomes" id="UP000054988"/>
    </source>
</evidence>
<dbReference type="EMBL" id="LATX01001042">
    <property type="protein sequence ID" value="KTB43934.1"/>
    <property type="molecule type" value="Genomic_DNA"/>
</dbReference>
<reference evidence="2 3" key="1">
    <citation type="submission" date="2015-12" db="EMBL/GenBank/DDBJ databases">
        <title>Draft genome sequence of Moniliophthora roreri, the causal agent of frosty pod rot of cacao.</title>
        <authorList>
            <person name="Aime M.C."/>
            <person name="Diaz-Valderrama J.R."/>
            <person name="Kijpornyongpan T."/>
            <person name="Phillips-Mora W."/>
        </authorList>
    </citation>
    <scope>NUCLEOTIDE SEQUENCE [LARGE SCALE GENOMIC DNA]</scope>
    <source>
        <strain evidence="2 3">MCA 2952</strain>
    </source>
</reference>
<comment type="caution">
    <text evidence="2">The sequence shown here is derived from an EMBL/GenBank/DDBJ whole genome shotgun (WGS) entry which is preliminary data.</text>
</comment>
<organism evidence="2 3">
    <name type="scientific">Moniliophthora roreri</name>
    <name type="common">Frosty pod rot fungus</name>
    <name type="synonym">Monilia roreri</name>
    <dbReference type="NCBI Taxonomy" id="221103"/>
    <lineage>
        <taxon>Eukaryota</taxon>
        <taxon>Fungi</taxon>
        <taxon>Dikarya</taxon>
        <taxon>Basidiomycota</taxon>
        <taxon>Agaricomycotina</taxon>
        <taxon>Agaricomycetes</taxon>
        <taxon>Agaricomycetidae</taxon>
        <taxon>Agaricales</taxon>
        <taxon>Marasmiineae</taxon>
        <taxon>Marasmiaceae</taxon>
        <taxon>Moniliophthora</taxon>
    </lineage>
</organism>
<dbReference type="eggNOG" id="ENOG502S75S">
    <property type="taxonomic scope" value="Eukaryota"/>
</dbReference>
<gene>
    <name evidence="2" type="ORF">WG66_3490</name>
</gene>
<keyword evidence="1" id="KW-0175">Coiled coil</keyword>
<proteinExistence type="predicted"/>